<dbReference type="PROSITE" id="PS50011">
    <property type="entry name" value="PROTEIN_KINASE_DOM"/>
    <property type="match status" value="1"/>
</dbReference>
<evidence type="ECO:0000256" key="2">
    <source>
        <dbReference type="ARBA" id="ARBA00022679"/>
    </source>
</evidence>
<keyword evidence="11" id="KW-1185">Reference proteome</keyword>
<evidence type="ECO:0000313" key="11">
    <source>
        <dbReference type="Proteomes" id="UP001152798"/>
    </source>
</evidence>
<reference evidence="10" key="1">
    <citation type="submission" date="2022-01" db="EMBL/GenBank/DDBJ databases">
        <authorList>
            <person name="King R."/>
        </authorList>
    </citation>
    <scope>NUCLEOTIDE SEQUENCE</scope>
</reference>
<feature type="binding site" evidence="6">
    <location>
        <position position="57"/>
    </location>
    <ligand>
        <name>ATP</name>
        <dbReference type="ChEBI" id="CHEBI:30616"/>
    </ligand>
</feature>
<dbReference type="InterPro" id="IPR017441">
    <property type="entry name" value="Protein_kinase_ATP_BS"/>
</dbReference>
<feature type="compositionally biased region" description="Basic and acidic residues" evidence="8">
    <location>
        <begin position="349"/>
        <end position="361"/>
    </location>
</feature>
<dbReference type="InterPro" id="IPR008271">
    <property type="entry name" value="Ser/Thr_kinase_AS"/>
</dbReference>
<dbReference type="InterPro" id="IPR011009">
    <property type="entry name" value="Kinase-like_dom_sf"/>
</dbReference>
<feature type="compositionally biased region" description="Basic residues" evidence="8">
    <location>
        <begin position="365"/>
        <end position="376"/>
    </location>
</feature>
<dbReference type="OrthoDB" id="541276at2759"/>
<dbReference type="FunFam" id="1.10.510.10:FF:000571">
    <property type="entry name" value="Maternal embryonic leucine zipper kinase"/>
    <property type="match status" value="1"/>
</dbReference>
<proteinExistence type="inferred from homology"/>
<dbReference type="EMBL" id="OV725080">
    <property type="protein sequence ID" value="CAH1399365.1"/>
    <property type="molecule type" value="Genomic_DNA"/>
</dbReference>
<dbReference type="SMART" id="SM00220">
    <property type="entry name" value="S_TKc"/>
    <property type="match status" value="1"/>
</dbReference>
<dbReference type="GO" id="GO:0035556">
    <property type="term" value="P:intracellular signal transduction"/>
    <property type="evidence" value="ECO:0007669"/>
    <property type="project" value="TreeGrafter"/>
</dbReference>
<dbReference type="PANTHER" id="PTHR24346">
    <property type="entry name" value="MAP/MICROTUBULE AFFINITY-REGULATING KINASE"/>
    <property type="match status" value="1"/>
</dbReference>
<dbReference type="PROSITE" id="PS00107">
    <property type="entry name" value="PROTEIN_KINASE_ATP"/>
    <property type="match status" value="1"/>
</dbReference>
<keyword evidence="2" id="KW-0808">Transferase</keyword>
<evidence type="ECO:0000256" key="5">
    <source>
        <dbReference type="ARBA" id="ARBA00022840"/>
    </source>
</evidence>
<feature type="domain" description="Protein kinase" evidence="9">
    <location>
        <begin position="26"/>
        <end position="284"/>
    </location>
</feature>
<evidence type="ECO:0000256" key="1">
    <source>
        <dbReference type="ARBA" id="ARBA00022527"/>
    </source>
</evidence>
<dbReference type="AlphaFoldDB" id="A0A9P0HCC2"/>
<dbReference type="GO" id="GO:0005524">
    <property type="term" value="F:ATP binding"/>
    <property type="evidence" value="ECO:0007669"/>
    <property type="project" value="UniProtKB-UniRule"/>
</dbReference>
<dbReference type="GO" id="GO:0005737">
    <property type="term" value="C:cytoplasm"/>
    <property type="evidence" value="ECO:0007669"/>
    <property type="project" value="TreeGrafter"/>
</dbReference>
<dbReference type="PANTHER" id="PTHR24346:SF82">
    <property type="entry name" value="KP78A-RELATED"/>
    <property type="match status" value="1"/>
</dbReference>
<dbReference type="GO" id="GO:0000226">
    <property type="term" value="P:microtubule cytoskeleton organization"/>
    <property type="evidence" value="ECO:0007669"/>
    <property type="project" value="TreeGrafter"/>
</dbReference>
<accession>A0A9P0HCC2</accession>
<comment type="similarity">
    <text evidence="7">Belongs to the protein kinase superfamily.</text>
</comment>
<evidence type="ECO:0000256" key="3">
    <source>
        <dbReference type="ARBA" id="ARBA00022741"/>
    </source>
</evidence>
<keyword evidence="1 7" id="KW-0723">Serine/threonine-protein kinase</keyword>
<keyword evidence="4" id="KW-0418">Kinase</keyword>
<evidence type="ECO:0000256" key="7">
    <source>
        <dbReference type="RuleBase" id="RU000304"/>
    </source>
</evidence>
<evidence type="ECO:0000259" key="9">
    <source>
        <dbReference type="PROSITE" id="PS50011"/>
    </source>
</evidence>
<dbReference type="Pfam" id="PF00069">
    <property type="entry name" value="Pkinase"/>
    <property type="match status" value="1"/>
</dbReference>
<dbReference type="Proteomes" id="UP001152798">
    <property type="component" value="Chromosome 4"/>
</dbReference>
<protein>
    <recommendedName>
        <fullName evidence="9">Protein kinase domain-containing protein</fullName>
    </recommendedName>
</protein>
<dbReference type="InterPro" id="IPR000719">
    <property type="entry name" value="Prot_kinase_dom"/>
</dbReference>
<name>A0A9P0HCC2_NEZVI</name>
<evidence type="ECO:0000256" key="8">
    <source>
        <dbReference type="SAM" id="MobiDB-lite"/>
    </source>
</evidence>
<evidence type="ECO:0000313" key="10">
    <source>
        <dbReference type="EMBL" id="CAH1399365.1"/>
    </source>
</evidence>
<dbReference type="PROSITE" id="PS00108">
    <property type="entry name" value="PROTEIN_KINASE_ST"/>
    <property type="match status" value="1"/>
</dbReference>
<feature type="region of interest" description="Disordered" evidence="8">
    <location>
        <begin position="342"/>
        <end position="376"/>
    </location>
</feature>
<evidence type="ECO:0000256" key="6">
    <source>
        <dbReference type="PROSITE-ProRule" id="PRU10141"/>
    </source>
</evidence>
<sequence>MSMIGDTNLNLSFTKSEEHTLMVRGYTIEKRIGEGSYAKVFLCKKIMNNKFIFLACKVIDTKNAPVDYVNKFLPRELNVLMKIGHPNIIHVDFIFQRKVKYYMFMRYAETGDLLDYLMTRGRVSENRARFWIAQCALALTYLHGINIVHRDIKCENILITESLNLKLCDFGFSRVITPEGYSSTYCGSIAYTAPEVLKGRPYQPKKSDVWSVGVVLFVMLNRKLPYPESSPKKVLENQLARSLSHNPKVEEQMSPDLKLAFNKLLEPDVRSRYSAADFLNCDWIKTDPRYKQDDKIKIIQTTSGYSVNSSLIKKAKERASKGVSDITVLRPQRPEMSILSILGTSNMEQDPKQEETKEKILQKARQQKMRRSQPVR</sequence>
<evidence type="ECO:0000256" key="4">
    <source>
        <dbReference type="ARBA" id="ARBA00022777"/>
    </source>
</evidence>
<dbReference type="SUPFAM" id="SSF56112">
    <property type="entry name" value="Protein kinase-like (PK-like)"/>
    <property type="match status" value="1"/>
</dbReference>
<dbReference type="GO" id="GO:0050321">
    <property type="term" value="F:tau-protein kinase activity"/>
    <property type="evidence" value="ECO:0007669"/>
    <property type="project" value="TreeGrafter"/>
</dbReference>
<organism evidence="10 11">
    <name type="scientific">Nezara viridula</name>
    <name type="common">Southern green stink bug</name>
    <name type="synonym">Cimex viridulus</name>
    <dbReference type="NCBI Taxonomy" id="85310"/>
    <lineage>
        <taxon>Eukaryota</taxon>
        <taxon>Metazoa</taxon>
        <taxon>Ecdysozoa</taxon>
        <taxon>Arthropoda</taxon>
        <taxon>Hexapoda</taxon>
        <taxon>Insecta</taxon>
        <taxon>Pterygota</taxon>
        <taxon>Neoptera</taxon>
        <taxon>Paraneoptera</taxon>
        <taxon>Hemiptera</taxon>
        <taxon>Heteroptera</taxon>
        <taxon>Panheteroptera</taxon>
        <taxon>Pentatomomorpha</taxon>
        <taxon>Pentatomoidea</taxon>
        <taxon>Pentatomidae</taxon>
        <taxon>Pentatominae</taxon>
        <taxon>Nezara</taxon>
    </lineage>
</organism>
<keyword evidence="3 6" id="KW-0547">Nucleotide-binding</keyword>
<keyword evidence="5 6" id="KW-0067">ATP-binding</keyword>
<dbReference type="Gene3D" id="1.10.510.10">
    <property type="entry name" value="Transferase(Phosphotransferase) domain 1"/>
    <property type="match status" value="1"/>
</dbReference>
<gene>
    <name evidence="10" type="ORF">NEZAVI_LOCUS8829</name>
</gene>